<evidence type="ECO:0000313" key="3">
    <source>
        <dbReference type="EMBL" id="SVB07529.1"/>
    </source>
</evidence>
<protein>
    <recommendedName>
        <fullName evidence="4">N-acetyl-alpha-D-glucosaminyl L-malate synthase BshA</fullName>
    </recommendedName>
</protein>
<dbReference type="Gene3D" id="3.40.50.2000">
    <property type="entry name" value="Glycogen Phosphorylase B"/>
    <property type="match status" value="2"/>
</dbReference>
<dbReference type="InterPro" id="IPR050194">
    <property type="entry name" value="Glycosyltransferase_grp1"/>
</dbReference>
<dbReference type="AlphaFoldDB" id="A0A382B1D5"/>
<evidence type="ECO:0008006" key="4">
    <source>
        <dbReference type="Google" id="ProtNLM"/>
    </source>
</evidence>
<evidence type="ECO:0000259" key="2">
    <source>
        <dbReference type="Pfam" id="PF13439"/>
    </source>
</evidence>
<dbReference type="InterPro" id="IPR001296">
    <property type="entry name" value="Glyco_trans_1"/>
</dbReference>
<feature type="non-terminal residue" evidence="3">
    <location>
        <position position="1"/>
    </location>
</feature>
<organism evidence="3">
    <name type="scientific">marine metagenome</name>
    <dbReference type="NCBI Taxonomy" id="408172"/>
    <lineage>
        <taxon>unclassified sequences</taxon>
        <taxon>metagenomes</taxon>
        <taxon>ecological metagenomes</taxon>
    </lineage>
</organism>
<dbReference type="GO" id="GO:0016757">
    <property type="term" value="F:glycosyltransferase activity"/>
    <property type="evidence" value="ECO:0007669"/>
    <property type="project" value="InterPro"/>
</dbReference>
<accession>A0A382B1D5</accession>
<evidence type="ECO:0000259" key="1">
    <source>
        <dbReference type="Pfam" id="PF00534"/>
    </source>
</evidence>
<dbReference type="InterPro" id="IPR023881">
    <property type="entry name" value="Thiol_BshA"/>
</dbReference>
<sequence>VNIGIVCYASVGGSGIVATELGCALAARGHQVRLVSSELPFRFGQYHPSLGFHPVQAPVYPPLREPQYLLSLANKLVQVSRQFSFDVIHSHYAIPHAAGAYLARQILGASGKDRVPKIITTLHGTDVTLVGADPSYSQTVAFCIDQSDGVTAVSKSLRAETIRELAVGADIRVIPNFLDCDHYHYAPDLDLRARLTRDNPTTKLIIHVSNFRPVKRPKAVVDIFRQILAHVPARLVLVGEGPELGSACQNARDLGLGDAVEVLGEQEHIVPILSTADLALLPSANEGFGLSALEAMACETPVVASCVGGLPEFIEHGVSGFLHPPDDMKAMAESGVALLTDDFLYRRTVQAGRDVVCRRFCTDAIVPRYEDYYREIVEHTE</sequence>
<dbReference type="GO" id="GO:0071793">
    <property type="term" value="P:bacillithiol biosynthetic process"/>
    <property type="evidence" value="ECO:0007669"/>
    <property type="project" value="InterPro"/>
</dbReference>
<reference evidence="3" key="1">
    <citation type="submission" date="2018-05" db="EMBL/GenBank/DDBJ databases">
        <authorList>
            <person name="Lanie J.A."/>
            <person name="Ng W.-L."/>
            <person name="Kazmierczak K.M."/>
            <person name="Andrzejewski T.M."/>
            <person name="Davidsen T.M."/>
            <person name="Wayne K.J."/>
            <person name="Tettelin H."/>
            <person name="Glass J.I."/>
            <person name="Rusch D."/>
            <person name="Podicherti R."/>
            <person name="Tsui H.-C.T."/>
            <person name="Winkler M.E."/>
        </authorList>
    </citation>
    <scope>NUCLEOTIDE SEQUENCE</scope>
</reference>
<dbReference type="Pfam" id="PF13439">
    <property type="entry name" value="Glyco_transf_4"/>
    <property type="match status" value="1"/>
</dbReference>
<name>A0A382B1D5_9ZZZZ</name>
<feature type="domain" description="Glycosyl transferase family 1" evidence="1">
    <location>
        <begin position="199"/>
        <end position="354"/>
    </location>
</feature>
<dbReference type="Pfam" id="PF00534">
    <property type="entry name" value="Glycos_transf_1"/>
    <property type="match status" value="1"/>
</dbReference>
<feature type="domain" description="Glycosyltransferase subfamily 4-like N-terminal" evidence="2">
    <location>
        <begin position="11"/>
        <end position="181"/>
    </location>
</feature>
<proteinExistence type="predicted"/>
<gene>
    <name evidence="3" type="ORF">METZ01_LOCUS160383</name>
</gene>
<dbReference type="EMBL" id="UINC01027748">
    <property type="protein sequence ID" value="SVB07529.1"/>
    <property type="molecule type" value="Genomic_DNA"/>
</dbReference>
<dbReference type="PANTHER" id="PTHR45947:SF3">
    <property type="entry name" value="SULFOQUINOVOSYL TRANSFERASE SQD2"/>
    <property type="match status" value="1"/>
</dbReference>
<dbReference type="NCBIfam" id="TIGR03999">
    <property type="entry name" value="thiol_BshA"/>
    <property type="match status" value="1"/>
</dbReference>
<dbReference type="PANTHER" id="PTHR45947">
    <property type="entry name" value="SULFOQUINOVOSYL TRANSFERASE SQD2"/>
    <property type="match status" value="1"/>
</dbReference>
<dbReference type="SUPFAM" id="SSF53756">
    <property type="entry name" value="UDP-Glycosyltransferase/glycogen phosphorylase"/>
    <property type="match status" value="1"/>
</dbReference>
<dbReference type="InterPro" id="IPR028098">
    <property type="entry name" value="Glyco_trans_4-like_N"/>
</dbReference>